<keyword evidence="4" id="KW-1185">Reference proteome</keyword>
<accession>A0A0A1M832</accession>
<dbReference type="RefSeq" id="WP_042530614.1">
    <property type="nucleotide sequence ID" value="NZ_CDGG01000001.1"/>
</dbReference>
<evidence type="ECO:0000313" key="3">
    <source>
        <dbReference type="EMBL" id="CEI81465.1"/>
    </source>
</evidence>
<feature type="region of interest" description="Disordered" evidence="2">
    <location>
        <begin position="8"/>
        <end position="28"/>
    </location>
</feature>
<evidence type="ECO:0000313" key="4">
    <source>
        <dbReference type="Proteomes" id="UP000040453"/>
    </source>
</evidence>
<evidence type="ECO:0000256" key="1">
    <source>
        <dbReference type="SAM" id="Coils"/>
    </source>
</evidence>
<proteinExistence type="predicted"/>
<gene>
    <name evidence="3" type="ORF">BN997_01287</name>
</gene>
<sequence length="169" mass="20261">MRFFKGLFSSEREAKKNRQKLQKSRKEMDSVMREMHAKIDTIQLNITRTQEKLIEQQGLADKFARYEESSEQANEKSRFQMQKEAAQKEIEKLQRQRYDFETQMVPFQQSYDRMRQTFSETFDQLDALEMETSAKENEADIMKYTTAQEEKIQFELAEAEALLELRSEK</sequence>
<dbReference type="Proteomes" id="UP000040453">
    <property type="component" value="Unassembled WGS sequence"/>
</dbReference>
<dbReference type="AlphaFoldDB" id="A0A0A1M832"/>
<organism evidence="3 4">
    <name type="scientific">Oceanobacillus oncorhynchi</name>
    <dbReference type="NCBI Taxonomy" id="545501"/>
    <lineage>
        <taxon>Bacteria</taxon>
        <taxon>Bacillati</taxon>
        <taxon>Bacillota</taxon>
        <taxon>Bacilli</taxon>
        <taxon>Bacillales</taxon>
        <taxon>Bacillaceae</taxon>
        <taxon>Oceanobacillus</taxon>
    </lineage>
</organism>
<evidence type="ECO:0000256" key="2">
    <source>
        <dbReference type="SAM" id="MobiDB-lite"/>
    </source>
</evidence>
<dbReference type="OrthoDB" id="2719346at2"/>
<keyword evidence="1" id="KW-0175">Coiled coil</keyword>
<dbReference type="STRING" id="545501.BN997_01287"/>
<name>A0A0A1M832_9BACI</name>
<dbReference type="EMBL" id="CDGG01000001">
    <property type="protein sequence ID" value="CEI81465.1"/>
    <property type="molecule type" value="Genomic_DNA"/>
</dbReference>
<reference evidence="3 4" key="1">
    <citation type="submission" date="2014-11" db="EMBL/GenBank/DDBJ databases">
        <authorList>
            <person name="Urmite Genomes Urmite Genomes"/>
        </authorList>
    </citation>
    <scope>NUCLEOTIDE SEQUENCE [LARGE SCALE GENOMIC DNA]</scope>
    <source>
        <strain evidence="3 4">Oc5</strain>
    </source>
</reference>
<feature type="coiled-coil region" evidence="1">
    <location>
        <begin position="76"/>
        <end position="103"/>
    </location>
</feature>
<evidence type="ECO:0008006" key="5">
    <source>
        <dbReference type="Google" id="ProtNLM"/>
    </source>
</evidence>
<protein>
    <recommendedName>
        <fullName evidence="5">PspA/IM30 family protein</fullName>
    </recommendedName>
</protein>